<dbReference type="InterPro" id="IPR002125">
    <property type="entry name" value="CMP_dCMP_dom"/>
</dbReference>
<name>A0A0G3WIJ0_9BACT</name>
<evidence type="ECO:0000256" key="1">
    <source>
        <dbReference type="ARBA" id="ARBA00006576"/>
    </source>
</evidence>
<dbReference type="Pfam" id="PF00383">
    <property type="entry name" value="dCMP_cyt_deam_1"/>
    <property type="match status" value="1"/>
</dbReference>
<proteinExistence type="inferred from homology"/>
<evidence type="ECO:0000256" key="4">
    <source>
        <dbReference type="ARBA" id="ARBA00022833"/>
    </source>
</evidence>
<evidence type="ECO:0000256" key="3">
    <source>
        <dbReference type="ARBA" id="ARBA00022801"/>
    </source>
</evidence>
<accession>A0A0G3WIJ0</accession>
<comment type="similarity">
    <text evidence="1">Belongs to the cytidine and deoxycytidylate deaminase family.</text>
</comment>
<dbReference type="CDD" id="cd01285">
    <property type="entry name" value="nucleoside_deaminase"/>
    <property type="match status" value="1"/>
</dbReference>
<dbReference type="AlphaFoldDB" id="A0A0G3WIJ0"/>
<dbReference type="Proteomes" id="UP000035337">
    <property type="component" value="Chromosome"/>
</dbReference>
<dbReference type="KEGG" id="epo:Epro_0318"/>
<sequence>MKKTKNNFIEISIKVAEGNVLKNLGGPFGAVVVKNGKVIAAAGNSVTKKNDPTAHAEIEAIRKAAKKLKTFDLSSCEIYSSCKPCPMCLSAIYWANIKKIYYAANSKAAARAGFRDDFIYKEFAKPAEKRKIKEAQQNAPSKNNPFKLWKKSQQKVKY</sequence>
<evidence type="ECO:0000313" key="7">
    <source>
        <dbReference type="EMBL" id="AKL97697.1"/>
    </source>
</evidence>
<reference evidence="7 8" key="1">
    <citation type="submission" date="2014-09" db="EMBL/GenBank/DDBJ databases">
        <title>Complete genome sequence of Endomicrobium proavitum.</title>
        <authorList>
            <person name="Zheng H."/>
        </authorList>
    </citation>
    <scope>NUCLEOTIDE SEQUENCE [LARGE SCALE GENOMIC DNA]</scope>
    <source>
        <strain evidence="7 8">Rsa215</strain>
    </source>
</reference>
<organism evidence="7 8">
    <name type="scientific">Endomicrobium proavitum</name>
    <dbReference type="NCBI Taxonomy" id="1408281"/>
    <lineage>
        <taxon>Bacteria</taxon>
        <taxon>Pseudomonadati</taxon>
        <taxon>Elusimicrobiota</taxon>
        <taxon>Endomicrobiia</taxon>
        <taxon>Endomicrobiales</taxon>
        <taxon>Endomicrobiaceae</taxon>
        <taxon>Endomicrobium</taxon>
    </lineage>
</organism>
<dbReference type="InterPro" id="IPR016192">
    <property type="entry name" value="APOBEC/CMP_deaminase_Zn-bd"/>
</dbReference>
<dbReference type="EMBL" id="CP009498">
    <property type="protein sequence ID" value="AKL97697.1"/>
    <property type="molecule type" value="Genomic_DNA"/>
</dbReference>
<dbReference type="SUPFAM" id="SSF53927">
    <property type="entry name" value="Cytidine deaminase-like"/>
    <property type="match status" value="1"/>
</dbReference>
<dbReference type="Gene3D" id="3.40.140.10">
    <property type="entry name" value="Cytidine Deaminase, domain 2"/>
    <property type="match status" value="1"/>
</dbReference>
<feature type="domain" description="CMP/dCMP-type deaminase" evidence="6">
    <location>
        <begin position="3"/>
        <end position="117"/>
    </location>
</feature>
<keyword evidence="2" id="KW-0479">Metal-binding</keyword>
<dbReference type="OrthoDB" id="9802676at2"/>
<dbReference type="PANTHER" id="PTHR11079">
    <property type="entry name" value="CYTOSINE DEAMINASE FAMILY MEMBER"/>
    <property type="match status" value="1"/>
</dbReference>
<dbReference type="PROSITE" id="PS51747">
    <property type="entry name" value="CYT_DCMP_DEAMINASES_2"/>
    <property type="match status" value="1"/>
</dbReference>
<keyword evidence="3" id="KW-0378">Hydrolase</keyword>
<dbReference type="GO" id="GO:0008270">
    <property type="term" value="F:zinc ion binding"/>
    <property type="evidence" value="ECO:0007669"/>
    <property type="project" value="InterPro"/>
</dbReference>
<dbReference type="PANTHER" id="PTHR11079:SF161">
    <property type="entry name" value="CMP_DCMP-TYPE DEAMINASE DOMAIN-CONTAINING PROTEIN"/>
    <property type="match status" value="1"/>
</dbReference>
<evidence type="ECO:0000313" key="8">
    <source>
        <dbReference type="Proteomes" id="UP000035337"/>
    </source>
</evidence>
<dbReference type="FunFam" id="3.40.140.10:FF:000011">
    <property type="entry name" value="tRNA-specific adenosine deaminase"/>
    <property type="match status" value="1"/>
</dbReference>
<dbReference type="InterPro" id="IPR016193">
    <property type="entry name" value="Cytidine_deaminase-like"/>
</dbReference>
<evidence type="ECO:0000256" key="2">
    <source>
        <dbReference type="ARBA" id="ARBA00022723"/>
    </source>
</evidence>
<keyword evidence="4" id="KW-0862">Zinc</keyword>
<feature type="region of interest" description="Disordered" evidence="5">
    <location>
        <begin position="131"/>
        <end position="158"/>
    </location>
</feature>
<gene>
    <name evidence="7" type="primary">guaD</name>
    <name evidence="7" type="ORF">Epro_0318</name>
</gene>
<feature type="compositionally biased region" description="Basic residues" evidence="5">
    <location>
        <begin position="148"/>
        <end position="158"/>
    </location>
</feature>
<dbReference type="STRING" id="1408281.Epro_0318"/>
<feature type="compositionally biased region" description="Polar residues" evidence="5">
    <location>
        <begin position="135"/>
        <end position="144"/>
    </location>
</feature>
<dbReference type="PROSITE" id="PS00903">
    <property type="entry name" value="CYT_DCMP_DEAMINASES_1"/>
    <property type="match status" value="1"/>
</dbReference>
<dbReference type="GO" id="GO:0006152">
    <property type="term" value="P:purine nucleoside catabolic process"/>
    <property type="evidence" value="ECO:0007669"/>
    <property type="project" value="TreeGrafter"/>
</dbReference>
<dbReference type="GO" id="GO:0047974">
    <property type="term" value="F:guanosine deaminase activity"/>
    <property type="evidence" value="ECO:0007669"/>
    <property type="project" value="TreeGrafter"/>
</dbReference>
<dbReference type="RefSeq" id="WP_052569973.1">
    <property type="nucleotide sequence ID" value="NZ_CP009498.1"/>
</dbReference>
<evidence type="ECO:0000259" key="6">
    <source>
        <dbReference type="PROSITE" id="PS51747"/>
    </source>
</evidence>
<dbReference type="PATRIC" id="fig|1408281.3.peg.331"/>
<protein>
    <submittedName>
        <fullName evidence="7">Cytidine/deoxycytidylate deaminase, zinc-binding region</fullName>
    </submittedName>
</protein>
<keyword evidence="8" id="KW-1185">Reference proteome</keyword>
<evidence type="ECO:0000256" key="5">
    <source>
        <dbReference type="SAM" id="MobiDB-lite"/>
    </source>
</evidence>